<dbReference type="AlphaFoldDB" id="A0AAD5SEY0"/>
<protein>
    <submittedName>
        <fullName evidence="4">Leucine-zipper-like transcriptional regulator 1</fullName>
    </submittedName>
</protein>
<dbReference type="InterPro" id="IPR015915">
    <property type="entry name" value="Kelch-typ_b-propeller"/>
</dbReference>
<dbReference type="PANTHER" id="PTHR23244">
    <property type="entry name" value="KELCH REPEAT DOMAIN"/>
    <property type="match status" value="1"/>
</dbReference>
<dbReference type="EMBL" id="JADGJD010000178">
    <property type="protein sequence ID" value="KAJ3053806.1"/>
    <property type="molecule type" value="Genomic_DNA"/>
</dbReference>
<dbReference type="Gene3D" id="2.120.10.80">
    <property type="entry name" value="Kelch-type beta propeller"/>
    <property type="match status" value="1"/>
</dbReference>
<keyword evidence="2" id="KW-1133">Transmembrane helix</keyword>
<proteinExistence type="predicted"/>
<keyword evidence="2" id="KW-0472">Membrane</keyword>
<feature type="chain" id="PRO_5042267348" evidence="3">
    <location>
        <begin position="25"/>
        <end position="495"/>
    </location>
</feature>
<feature type="transmembrane region" description="Helical" evidence="2">
    <location>
        <begin position="433"/>
        <end position="457"/>
    </location>
</feature>
<organism evidence="4 5">
    <name type="scientific">Rhizophlyctis rosea</name>
    <dbReference type="NCBI Taxonomy" id="64517"/>
    <lineage>
        <taxon>Eukaryota</taxon>
        <taxon>Fungi</taxon>
        <taxon>Fungi incertae sedis</taxon>
        <taxon>Chytridiomycota</taxon>
        <taxon>Chytridiomycota incertae sedis</taxon>
        <taxon>Chytridiomycetes</taxon>
        <taxon>Rhizophlyctidales</taxon>
        <taxon>Rhizophlyctidaceae</taxon>
        <taxon>Rhizophlyctis</taxon>
    </lineage>
</organism>
<gene>
    <name evidence="4" type="primary">LZTR1</name>
    <name evidence="4" type="ORF">HK097_003322</name>
</gene>
<feature type="region of interest" description="Disordered" evidence="1">
    <location>
        <begin position="377"/>
        <end position="428"/>
    </location>
</feature>
<feature type="signal peptide" evidence="3">
    <location>
        <begin position="1"/>
        <end position="24"/>
    </location>
</feature>
<dbReference type="Proteomes" id="UP001212841">
    <property type="component" value="Unassembled WGS sequence"/>
</dbReference>
<evidence type="ECO:0000256" key="1">
    <source>
        <dbReference type="SAM" id="MobiDB-lite"/>
    </source>
</evidence>
<keyword evidence="2" id="KW-0812">Transmembrane</keyword>
<accession>A0AAD5SEY0</accession>
<evidence type="ECO:0000313" key="4">
    <source>
        <dbReference type="EMBL" id="KAJ3053806.1"/>
    </source>
</evidence>
<evidence type="ECO:0000313" key="5">
    <source>
        <dbReference type="Proteomes" id="UP001212841"/>
    </source>
</evidence>
<evidence type="ECO:0000256" key="3">
    <source>
        <dbReference type="SAM" id="SignalP"/>
    </source>
</evidence>
<name>A0AAD5SEY0_9FUNG</name>
<evidence type="ECO:0000256" key="2">
    <source>
        <dbReference type="SAM" id="Phobius"/>
    </source>
</evidence>
<sequence>MLVRSVLRVLSLVLPATLVSQVEAQVQADGTVSAPIGRANGAMIAMRDRLVIFGGTYSLTYNTTEPTLVSTTRQIETNMTQLFYENMNVQENYIPPPTAGLYNPLGTEHIKCDTDLAKIYCFGGIPTVDSPGIYWNYVTDWDGNTFDSGTLPKIRGRYLTHTAVLGRNYYIFGGYVGGGEEFNDLYAVNLDDWNVTAVVPSSATIPEATSHGCMLAISPTQFVTFGGYDNLNTTRIQFTDQFYVFDAATNVWTDLTSKIVNIPPYRQAPACAGSHDGKIYLFGGVNSNTGWYNDVQRLDLSNLEWTVVSMNNTNPGAEFPSARYGSQAAIVGKYLVVYGGYTRSADGNRYAEDKKFYFFDTARNVWVNASTVAADDSFKKPTNLGPPSTSPLTVTLGGVSNRNTSSTPPATDDGASGKKDSQGGGSGGASSNIGAIVGGVVGGVALIAILIVAVLWIRKKNAQAERDQRHESFYVPPAQVVTVQQGYSGVPEYKA</sequence>
<keyword evidence="5" id="KW-1185">Reference proteome</keyword>
<reference evidence="4" key="1">
    <citation type="submission" date="2020-05" db="EMBL/GenBank/DDBJ databases">
        <title>Phylogenomic resolution of chytrid fungi.</title>
        <authorList>
            <person name="Stajich J.E."/>
            <person name="Amses K."/>
            <person name="Simmons R."/>
            <person name="Seto K."/>
            <person name="Myers J."/>
            <person name="Bonds A."/>
            <person name="Quandt C.A."/>
            <person name="Barry K."/>
            <person name="Liu P."/>
            <person name="Grigoriev I."/>
            <person name="Longcore J.E."/>
            <person name="James T.Y."/>
        </authorList>
    </citation>
    <scope>NUCLEOTIDE SEQUENCE</scope>
    <source>
        <strain evidence="4">JEL0318</strain>
    </source>
</reference>
<dbReference type="Pfam" id="PF24681">
    <property type="entry name" value="Kelch_KLHDC2_KLHL20_DRC7"/>
    <property type="match status" value="1"/>
</dbReference>
<keyword evidence="3" id="KW-0732">Signal</keyword>
<dbReference type="SUPFAM" id="SSF117281">
    <property type="entry name" value="Kelch motif"/>
    <property type="match status" value="1"/>
</dbReference>
<comment type="caution">
    <text evidence="4">The sequence shown here is derived from an EMBL/GenBank/DDBJ whole genome shotgun (WGS) entry which is preliminary data.</text>
</comment>
<feature type="compositionally biased region" description="Polar residues" evidence="1">
    <location>
        <begin position="385"/>
        <end position="409"/>
    </location>
</feature>